<accession>A0A5N6M287</accession>
<name>A0A5N6M287_9ASTR</name>
<evidence type="ECO:0000313" key="2">
    <source>
        <dbReference type="Proteomes" id="UP000326396"/>
    </source>
</evidence>
<sequence length="138" mass="15787">MLRSYVMEIKDDSMRKMRNMGENRVQNGDTDGPESQNEVSVEKWKKMVFAVRDGEVEGSPRYAMHENILDSSGFLRGTRSHFGFWSRTSPGTFLQVQINVLSVELRQIRISSLAPVASVPIAVRYQDNGDDMVRMHFT</sequence>
<dbReference type="Proteomes" id="UP000326396">
    <property type="component" value="Linkage Group LG7"/>
</dbReference>
<organism evidence="1 2">
    <name type="scientific">Mikania micrantha</name>
    <name type="common">bitter vine</name>
    <dbReference type="NCBI Taxonomy" id="192012"/>
    <lineage>
        <taxon>Eukaryota</taxon>
        <taxon>Viridiplantae</taxon>
        <taxon>Streptophyta</taxon>
        <taxon>Embryophyta</taxon>
        <taxon>Tracheophyta</taxon>
        <taxon>Spermatophyta</taxon>
        <taxon>Magnoliopsida</taxon>
        <taxon>eudicotyledons</taxon>
        <taxon>Gunneridae</taxon>
        <taxon>Pentapetalae</taxon>
        <taxon>asterids</taxon>
        <taxon>campanulids</taxon>
        <taxon>Asterales</taxon>
        <taxon>Asteraceae</taxon>
        <taxon>Asteroideae</taxon>
        <taxon>Heliantheae alliance</taxon>
        <taxon>Eupatorieae</taxon>
        <taxon>Mikania</taxon>
    </lineage>
</organism>
<dbReference type="EMBL" id="SZYD01000017">
    <property type="protein sequence ID" value="KAD3067892.1"/>
    <property type="molecule type" value="Genomic_DNA"/>
</dbReference>
<proteinExistence type="predicted"/>
<evidence type="ECO:0000313" key="1">
    <source>
        <dbReference type="EMBL" id="KAD3067892.1"/>
    </source>
</evidence>
<keyword evidence="2" id="KW-1185">Reference proteome</keyword>
<gene>
    <name evidence="1" type="ORF">E3N88_35772</name>
</gene>
<reference evidence="1 2" key="1">
    <citation type="submission" date="2019-05" db="EMBL/GenBank/DDBJ databases">
        <title>Mikania micrantha, genome provides insights into the molecular mechanism of rapid growth.</title>
        <authorList>
            <person name="Liu B."/>
        </authorList>
    </citation>
    <scope>NUCLEOTIDE SEQUENCE [LARGE SCALE GENOMIC DNA]</scope>
    <source>
        <strain evidence="1">NLD-2019</strain>
        <tissue evidence="1">Leaf</tissue>
    </source>
</reference>
<comment type="caution">
    <text evidence="1">The sequence shown here is derived from an EMBL/GenBank/DDBJ whole genome shotgun (WGS) entry which is preliminary data.</text>
</comment>
<dbReference type="AlphaFoldDB" id="A0A5N6M287"/>
<protein>
    <submittedName>
        <fullName evidence="1">Uncharacterized protein</fullName>
    </submittedName>
</protein>